<keyword evidence="1" id="KW-0812">Transmembrane</keyword>
<dbReference type="RefSeq" id="WP_397091253.1">
    <property type="nucleotide sequence ID" value="NZ_JBITGY010000018.1"/>
</dbReference>
<evidence type="ECO:0000256" key="1">
    <source>
        <dbReference type="SAM" id="Phobius"/>
    </source>
</evidence>
<evidence type="ECO:0000313" key="4">
    <source>
        <dbReference type="Proteomes" id="UP001612741"/>
    </source>
</evidence>
<organism evidence="3 4">
    <name type="scientific">Nonomuraea typhae</name>
    <dbReference type="NCBI Taxonomy" id="2603600"/>
    <lineage>
        <taxon>Bacteria</taxon>
        <taxon>Bacillati</taxon>
        <taxon>Actinomycetota</taxon>
        <taxon>Actinomycetes</taxon>
        <taxon>Streptosporangiales</taxon>
        <taxon>Streptosporangiaceae</taxon>
        <taxon>Nonomuraea</taxon>
    </lineage>
</organism>
<feature type="transmembrane region" description="Helical" evidence="1">
    <location>
        <begin position="199"/>
        <end position="221"/>
    </location>
</feature>
<dbReference type="EMBL" id="JBITGY010000018">
    <property type="protein sequence ID" value="MFI6505199.1"/>
    <property type="molecule type" value="Genomic_DNA"/>
</dbReference>
<evidence type="ECO:0000256" key="2">
    <source>
        <dbReference type="SAM" id="SignalP"/>
    </source>
</evidence>
<keyword evidence="4" id="KW-1185">Reference proteome</keyword>
<dbReference type="Proteomes" id="UP001612741">
    <property type="component" value="Unassembled WGS sequence"/>
</dbReference>
<protein>
    <submittedName>
        <fullName evidence="3">Uncharacterized protein</fullName>
    </submittedName>
</protein>
<gene>
    <name evidence="3" type="ORF">ACIBG2_48015</name>
</gene>
<reference evidence="3 4" key="1">
    <citation type="submission" date="2024-10" db="EMBL/GenBank/DDBJ databases">
        <title>The Natural Products Discovery Center: Release of the First 8490 Sequenced Strains for Exploring Actinobacteria Biosynthetic Diversity.</title>
        <authorList>
            <person name="Kalkreuter E."/>
            <person name="Kautsar S.A."/>
            <person name="Yang D."/>
            <person name="Bader C.D."/>
            <person name="Teijaro C.N."/>
            <person name="Fluegel L."/>
            <person name="Davis C.M."/>
            <person name="Simpson J.R."/>
            <person name="Lauterbach L."/>
            <person name="Steele A.D."/>
            <person name="Gui C."/>
            <person name="Meng S."/>
            <person name="Li G."/>
            <person name="Viehrig K."/>
            <person name="Ye F."/>
            <person name="Su P."/>
            <person name="Kiefer A.F."/>
            <person name="Nichols A."/>
            <person name="Cepeda A.J."/>
            <person name="Yan W."/>
            <person name="Fan B."/>
            <person name="Jiang Y."/>
            <person name="Adhikari A."/>
            <person name="Zheng C.-J."/>
            <person name="Schuster L."/>
            <person name="Cowan T.M."/>
            <person name="Smanski M.J."/>
            <person name="Chevrette M.G."/>
            <person name="De Carvalho L.P.S."/>
            <person name="Shen B."/>
        </authorList>
    </citation>
    <scope>NUCLEOTIDE SEQUENCE [LARGE SCALE GENOMIC DNA]</scope>
    <source>
        <strain evidence="3 4">NPDC050545</strain>
    </source>
</reference>
<name>A0ABW7ZCE6_9ACTN</name>
<sequence length="232" mass="22863">MRRVLLGVLVTMFCTTAASAGEPRVTVYPSSAQPGDRVDVYVHECMTAAAGGVVASSMAFTGRHVRLARNGAPGGWAGSVTVRDEAISSAHEVTVQCTDRLARAYLTVRPGHPGQGPGAGGGGGVALLDAAGIDAAGVDETGADAAGVDVAGGDVAGVDETGVDVARVGVAGADVARVGVAGIDVAGIDVAQPGMPARAAWLAGALSVLLATAGACALAVWRRRRGSRDAAP</sequence>
<proteinExistence type="predicted"/>
<feature type="signal peptide" evidence="2">
    <location>
        <begin position="1"/>
        <end position="20"/>
    </location>
</feature>
<feature type="chain" id="PRO_5045144966" evidence="2">
    <location>
        <begin position="21"/>
        <end position="232"/>
    </location>
</feature>
<keyword evidence="1" id="KW-1133">Transmembrane helix</keyword>
<keyword evidence="2" id="KW-0732">Signal</keyword>
<accession>A0ABW7ZCE6</accession>
<evidence type="ECO:0000313" key="3">
    <source>
        <dbReference type="EMBL" id="MFI6505199.1"/>
    </source>
</evidence>
<keyword evidence="1" id="KW-0472">Membrane</keyword>
<comment type="caution">
    <text evidence="3">The sequence shown here is derived from an EMBL/GenBank/DDBJ whole genome shotgun (WGS) entry which is preliminary data.</text>
</comment>